<organism evidence="1 2">
    <name type="scientific">Rhodopirellula maiorica SM1</name>
    <dbReference type="NCBI Taxonomy" id="1265738"/>
    <lineage>
        <taxon>Bacteria</taxon>
        <taxon>Pseudomonadati</taxon>
        <taxon>Planctomycetota</taxon>
        <taxon>Planctomycetia</taxon>
        <taxon>Pirellulales</taxon>
        <taxon>Pirellulaceae</taxon>
        <taxon>Novipirellula</taxon>
    </lineage>
</organism>
<dbReference type="EMBL" id="ANOG01000134">
    <property type="protein sequence ID" value="EMI22215.1"/>
    <property type="molecule type" value="Genomic_DNA"/>
</dbReference>
<evidence type="ECO:0000313" key="1">
    <source>
        <dbReference type="EMBL" id="EMI22215.1"/>
    </source>
</evidence>
<accession>M5RSE1</accession>
<reference evidence="1 2" key="1">
    <citation type="journal article" date="2013" name="Mar. Genomics">
        <title>Expression of sulfatases in Rhodopirellula baltica and the diversity of sulfatases in the genus Rhodopirellula.</title>
        <authorList>
            <person name="Wegner C.E."/>
            <person name="Richter-Heitmann T."/>
            <person name="Klindworth A."/>
            <person name="Klockow C."/>
            <person name="Richter M."/>
            <person name="Achstetter T."/>
            <person name="Glockner F.O."/>
            <person name="Harder J."/>
        </authorList>
    </citation>
    <scope>NUCLEOTIDE SEQUENCE [LARGE SCALE GENOMIC DNA]</scope>
    <source>
        <strain evidence="1 2">SM1</strain>
    </source>
</reference>
<name>M5RSE1_9BACT</name>
<evidence type="ECO:0000313" key="2">
    <source>
        <dbReference type="Proteomes" id="UP000011991"/>
    </source>
</evidence>
<sequence length="50" mass="5634">MGGIFVLSRQRTRCESDNGTASGIKTIDIPSEFRLAVCFPLKKKNKKMLF</sequence>
<proteinExistence type="predicted"/>
<comment type="caution">
    <text evidence="1">The sequence shown here is derived from an EMBL/GenBank/DDBJ whole genome shotgun (WGS) entry which is preliminary data.</text>
</comment>
<gene>
    <name evidence="1" type="ORF">RMSM_00856</name>
</gene>
<dbReference type="AlphaFoldDB" id="M5RSE1"/>
<keyword evidence="2" id="KW-1185">Reference proteome</keyword>
<dbReference type="Proteomes" id="UP000011991">
    <property type="component" value="Unassembled WGS sequence"/>
</dbReference>
<protein>
    <submittedName>
        <fullName evidence="1">Uncharacterized protein</fullName>
    </submittedName>
</protein>